<evidence type="ECO:0000259" key="1">
    <source>
        <dbReference type="PROSITE" id="PS50206"/>
    </source>
</evidence>
<dbReference type="InterPro" id="IPR035985">
    <property type="entry name" value="Ubiquitin-activating_enz"/>
</dbReference>
<dbReference type="InterPro" id="IPR001763">
    <property type="entry name" value="Rhodanese-like_dom"/>
</dbReference>
<sequence length="352" mass="38526">MLKGFGIAAQQKLLAARVLVVGAGGLGCPVLQYLCAAGVGTIGVIDDDVVSLSNLHRQVLFGTDDIGKPKVEVAVEQLRRLNPEVTINIYTQRLTVDNTLELLGKYDLVVDGSDNFATRYLVNDACVLLDKPLVYGAVSTYEGQLAVFNWNKNSEQERAVNYRDVFPQPPSAQEVPNCNEAGVLGVLPGIIGTMMATEVIKIVSEIGEVLAGKLLIYNSLNHNSYRLSIEQNSEANDLIPKSTAAFKRMIYEETCISNIEIDAAAFNEWVRNDNALIIDVRDSDEMPIVSGFKHINIPYGEILERGEELDSENIILFCLSGKRSFSAAQKLKQLRKGVNVYSLKGGIESRGS</sequence>
<proteinExistence type="predicted"/>
<gene>
    <name evidence="2" type="ORF">MKP09_11890</name>
</gene>
<dbReference type="Gene3D" id="3.40.50.720">
    <property type="entry name" value="NAD(P)-binding Rossmann-like Domain"/>
    <property type="match status" value="1"/>
</dbReference>
<dbReference type="PROSITE" id="PS50206">
    <property type="entry name" value="RHODANESE_3"/>
    <property type="match status" value="1"/>
</dbReference>
<dbReference type="EMBL" id="JAKWBL010000002">
    <property type="protein sequence ID" value="MCH5598560.1"/>
    <property type="molecule type" value="Genomic_DNA"/>
</dbReference>
<evidence type="ECO:0000313" key="2">
    <source>
        <dbReference type="EMBL" id="MCH5598560.1"/>
    </source>
</evidence>
<dbReference type="Proteomes" id="UP001202248">
    <property type="component" value="Unassembled WGS sequence"/>
</dbReference>
<dbReference type="PANTHER" id="PTHR10953:SF102">
    <property type="entry name" value="ADENYLYLTRANSFERASE AND SULFURTRANSFERASE MOCS3"/>
    <property type="match status" value="1"/>
</dbReference>
<dbReference type="Gene3D" id="3.40.250.10">
    <property type="entry name" value="Rhodanese-like domain"/>
    <property type="match status" value="1"/>
</dbReference>
<name>A0ABS9SJN4_9BACT</name>
<dbReference type="InterPro" id="IPR000594">
    <property type="entry name" value="ThiF_NAD_FAD-bd"/>
</dbReference>
<accession>A0ABS9SJN4</accession>
<dbReference type="SUPFAM" id="SSF69572">
    <property type="entry name" value="Activating enzymes of the ubiquitin-like proteins"/>
    <property type="match status" value="1"/>
</dbReference>
<dbReference type="Pfam" id="PF00899">
    <property type="entry name" value="ThiF"/>
    <property type="match status" value="1"/>
</dbReference>
<dbReference type="InterPro" id="IPR045886">
    <property type="entry name" value="ThiF/MoeB/HesA"/>
</dbReference>
<dbReference type="PANTHER" id="PTHR10953">
    <property type="entry name" value="UBIQUITIN-ACTIVATING ENZYME E1"/>
    <property type="match status" value="1"/>
</dbReference>
<dbReference type="CDD" id="cd00158">
    <property type="entry name" value="RHOD"/>
    <property type="match status" value="1"/>
</dbReference>
<feature type="domain" description="Rhodanese" evidence="1">
    <location>
        <begin position="271"/>
        <end position="349"/>
    </location>
</feature>
<dbReference type="CDD" id="cd00757">
    <property type="entry name" value="ThiF_MoeB_HesA_family"/>
    <property type="match status" value="1"/>
</dbReference>
<reference evidence="2 3" key="1">
    <citation type="submission" date="2022-02" db="EMBL/GenBank/DDBJ databases">
        <authorList>
            <person name="Min J."/>
        </authorList>
    </citation>
    <scope>NUCLEOTIDE SEQUENCE [LARGE SCALE GENOMIC DNA]</scope>
    <source>
        <strain evidence="2 3">GR10-1</strain>
    </source>
</reference>
<dbReference type="PROSITE" id="PS51257">
    <property type="entry name" value="PROKAR_LIPOPROTEIN"/>
    <property type="match status" value="1"/>
</dbReference>
<protein>
    <submittedName>
        <fullName evidence="2">HesA/MoeB/ThiF family protein</fullName>
    </submittedName>
</protein>
<comment type="caution">
    <text evidence="2">The sequence shown here is derived from an EMBL/GenBank/DDBJ whole genome shotgun (WGS) entry which is preliminary data.</text>
</comment>
<dbReference type="Pfam" id="PF00581">
    <property type="entry name" value="Rhodanese"/>
    <property type="match status" value="1"/>
</dbReference>
<dbReference type="SUPFAM" id="SSF52821">
    <property type="entry name" value="Rhodanese/Cell cycle control phosphatase"/>
    <property type="match status" value="1"/>
</dbReference>
<dbReference type="InterPro" id="IPR036873">
    <property type="entry name" value="Rhodanese-like_dom_sf"/>
</dbReference>
<organism evidence="2 3">
    <name type="scientific">Niabella ginsengisoli</name>
    <dbReference type="NCBI Taxonomy" id="522298"/>
    <lineage>
        <taxon>Bacteria</taxon>
        <taxon>Pseudomonadati</taxon>
        <taxon>Bacteroidota</taxon>
        <taxon>Chitinophagia</taxon>
        <taxon>Chitinophagales</taxon>
        <taxon>Chitinophagaceae</taxon>
        <taxon>Niabella</taxon>
    </lineage>
</organism>
<evidence type="ECO:0000313" key="3">
    <source>
        <dbReference type="Proteomes" id="UP001202248"/>
    </source>
</evidence>
<keyword evidence="3" id="KW-1185">Reference proteome</keyword>